<keyword evidence="4" id="KW-1185">Reference proteome</keyword>
<protein>
    <recommendedName>
        <fullName evidence="5">SCP domain-containing protein</fullName>
    </recommendedName>
</protein>
<sequence length="73" mass="8365">MLRYLVFTFVLGQSLCQTVPPFTVQKAELLEMSRKLRAADTNKAQRGQVSISYQGHTDSRNEVDNANTKYERI</sequence>
<feature type="compositionally biased region" description="Basic and acidic residues" evidence="1">
    <location>
        <begin position="57"/>
        <end position="73"/>
    </location>
</feature>
<organism evidence="3 4">
    <name type="scientific">Ancylostoma caninum</name>
    <name type="common">Dog hookworm</name>
    <dbReference type="NCBI Taxonomy" id="29170"/>
    <lineage>
        <taxon>Eukaryota</taxon>
        <taxon>Metazoa</taxon>
        <taxon>Ecdysozoa</taxon>
        <taxon>Nematoda</taxon>
        <taxon>Chromadorea</taxon>
        <taxon>Rhabditida</taxon>
        <taxon>Rhabditina</taxon>
        <taxon>Rhabditomorpha</taxon>
        <taxon>Strongyloidea</taxon>
        <taxon>Ancylostomatidae</taxon>
        <taxon>Ancylostomatinae</taxon>
        <taxon>Ancylostoma</taxon>
    </lineage>
</organism>
<evidence type="ECO:0000256" key="2">
    <source>
        <dbReference type="SAM" id="SignalP"/>
    </source>
</evidence>
<dbReference type="OrthoDB" id="430326at2759"/>
<dbReference type="Proteomes" id="UP000252519">
    <property type="component" value="Unassembled WGS sequence"/>
</dbReference>
<proteinExistence type="predicted"/>
<gene>
    <name evidence="3" type="ORF">ANCCAN_01552</name>
</gene>
<keyword evidence="2" id="KW-0732">Signal</keyword>
<dbReference type="AlphaFoldDB" id="A0A368H685"/>
<evidence type="ECO:0008006" key="5">
    <source>
        <dbReference type="Google" id="ProtNLM"/>
    </source>
</evidence>
<evidence type="ECO:0000256" key="1">
    <source>
        <dbReference type="SAM" id="MobiDB-lite"/>
    </source>
</evidence>
<feature type="signal peptide" evidence="2">
    <location>
        <begin position="1"/>
        <end position="16"/>
    </location>
</feature>
<reference evidence="3 4" key="1">
    <citation type="submission" date="2014-10" db="EMBL/GenBank/DDBJ databases">
        <title>Draft genome of the hookworm Ancylostoma caninum.</title>
        <authorList>
            <person name="Mitreva M."/>
        </authorList>
    </citation>
    <scope>NUCLEOTIDE SEQUENCE [LARGE SCALE GENOMIC DNA]</scope>
    <source>
        <strain evidence="3 4">Baltimore</strain>
    </source>
</reference>
<feature type="compositionally biased region" description="Polar residues" evidence="1">
    <location>
        <begin position="42"/>
        <end position="56"/>
    </location>
</feature>
<evidence type="ECO:0000313" key="4">
    <source>
        <dbReference type="Proteomes" id="UP000252519"/>
    </source>
</evidence>
<feature type="region of interest" description="Disordered" evidence="1">
    <location>
        <begin position="41"/>
        <end position="73"/>
    </location>
</feature>
<dbReference type="EMBL" id="JOJR01000008">
    <property type="protein sequence ID" value="RCN52122.1"/>
    <property type="molecule type" value="Genomic_DNA"/>
</dbReference>
<name>A0A368H685_ANCCA</name>
<accession>A0A368H685</accession>
<evidence type="ECO:0000313" key="3">
    <source>
        <dbReference type="EMBL" id="RCN52122.1"/>
    </source>
</evidence>
<comment type="caution">
    <text evidence="3">The sequence shown here is derived from an EMBL/GenBank/DDBJ whole genome shotgun (WGS) entry which is preliminary data.</text>
</comment>
<feature type="chain" id="PRO_5027975404" description="SCP domain-containing protein" evidence="2">
    <location>
        <begin position="17"/>
        <end position="73"/>
    </location>
</feature>